<protein>
    <recommendedName>
        <fullName evidence="2">Tn3 transposase DDE domain-containing protein</fullName>
    </recommendedName>
</protein>
<dbReference type="Proteomes" id="UP000295345">
    <property type="component" value="Unassembled WGS sequence"/>
</dbReference>
<accession>A0A4R4TJE9</accession>
<name>A0A4R4TJE9_9ACTN</name>
<reference evidence="3 4" key="1">
    <citation type="submission" date="2019-03" db="EMBL/GenBank/DDBJ databases">
        <title>Draft genome sequences of novel Actinobacteria.</title>
        <authorList>
            <person name="Sahin N."/>
            <person name="Ay H."/>
            <person name="Saygin H."/>
        </authorList>
    </citation>
    <scope>NUCLEOTIDE SEQUENCE [LARGE SCALE GENOMIC DNA]</scope>
    <source>
        <strain evidence="3 4">DSM 41900</strain>
    </source>
</reference>
<evidence type="ECO:0000259" key="2">
    <source>
        <dbReference type="Pfam" id="PF01526"/>
    </source>
</evidence>
<dbReference type="Pfam" id="PF01526">
    <property type="entry name" value="DDE_Tnp_Tn3"/>
    <property type="match status" value="1"/>
</dbReference>
<comment type="caution">
    <text evidence="3">The sequence shown here is derived from an EMBL/GenBank/DDBJ whole genome shotgun (WGS) entry which is preliminary data.</text>
</comment>
<evidence type="ECO:0000313" key="4">
    <source>
        <dbReference type="Proteomes" id="UP000295345"/>
    </source>
</evidence>
<feature type="compositionally biased region" description="Basic residues" evidence="1">
    <location>
        <begin position="166"/>
        <end position="175"/>
    </location>
</feature>
<sequence length="191" mass="21187">MERAPADGLCGWAEEIQAIAATSHRRAATGGYRDRRGPWGGTAGRAPASASRTPDPHRNATRIRYLSDPRLREQITRATNKAEAYNGYTKWLHFGTDGYLRSRDPELQEKAVEFLMTDHKSLILVRSAEQPSEGCHTLHDSRTLHVPPTASKTHSEPSKTSSPLVGRRRPKRSAHRSTCISPLNRVNRGGS</sequence>
<dbReference type="InterPro" id="IPR002513">
    <property type="entry name" value="Tn3_Tnp_DDE_dom"/>
</dbReference>
<feature type="domain" description="Tn3 transposase DDE" evidence="2">
    <location>
        <begin position="63"/>
        <end position="115"/>
    </location>
</feature>
<evidence type="ECO:0000256" key="1">
    <source>
        <dbReference type="SAM" id="MobiDB-lite"/>
    </source>
</evidence>
<feature type="region of interest" description="Disordered" evidence="1">
    <location>
        <begin position="27"/>
        <end position="59"/>
    </location>
</feature>
<proteinExistence type="predicted"/>
<gene>
    <name evidence="3" type="ORF">E1283_05970</name>
</gene>
<dbReference type="GO" id="GO:0004803">
    <property type="term" value="F:transposase activity"/>
    <property type="evidence" value="ECO:0007669"/>
    <property type="project" value="InterPro"/>
</dbReference>
<dbReference type="EMBL" id="SMKI01000041">
    <property type="protein sequence ID" value="TDC78018.1"/>
    <property type="molecule type" value="Genomic_DNA"/>
</dbReference>
<dbReference type="GO" id="GO:0006313">
    <property type="term" value="P:DNA transposition"/>
    <property type="evidence" value="ECO:0007669"/>
    <property type="project" value="InterPro"/>
</dbReference>
<evidence type="ECO:0000313" key="3">
    <source>
        <dbReference type="EMBL" id="TDC78018.1"/>
    </source>
</evidence>
<dbReference type="OrthoDB" id="5292689at2"/>
<keyword evidence="4" id="KW-1185">Reference proteome</keyword>
<feature type="region of interest" description="Disordered" evidence="1">
    <location>
        <begin position="133"/>
        <end position="191"/>
    </location>
</feature>
<dbReference type="AlphaFoldDB" id="A0A4R4TJE9"/>
<organism evidence="3 4">
    <name type="scientific">Streptomyces hainanensis</name>
    <dbReference type="NCBI Taxonomy" id="402648"/>
    <lineage>
        <taxon>Bacteria</taxon>
        <taxon>Bacillati</taxon>
        <taxon>Actinomycetota</taxon>
        <taxon>Actinomycetes</taxon>
        <taxon>Kitasatosporales</taxon>
        <taxon>Streptomycetaceae</taxon>
        <taxon>Streptomyces</taxon>
    </lineage>
</organism>